<dbReference type="SUPFAM" id="SSF158230">
    <property type="entry name" value="PRP4-like"/>
    <property type="match status" value="1"/>
</dbReference>
<organism evidence="2 3">
    <name type="scientific">Vitis vinifera</name>
    <name type="common">Grape</name>
    <dbReference type="NCBI Taxonomy" id="29760"/>
    <lineage>
        <taxon>Eukaryota</taxon>
        <taxon>Viridiplantae</taxon>
        <taxon>Streptophyta</taxon>
        <taxon>Embryophyta</taxon>
        <taxon>Tracheophyta</taxon>
        <taxon>Spermatophyta</taxon>
        <taxon>Magnoliopsida</taxon>
        <taxon>eudicotyledons</taxon>
        <taxon>Gunneridae</taxon>
        <taxon>Pentapetalae</taxon>
        <taxon>rosids</taxon>
        <taxon>Vitales</taxon>
        <taxon>Vitaceae</taxon>
        <taxon>Viteae</taxon>
        <taxon>Vitis</taxon>
    </lineage>
</organism>
<dbReference type="STRING" id="29760.F6GXZ5"/>
<dbReference type="InterPro" id="IPR036285">
    <property type="entry name" value="PRP4-like_sf"/>
</dbReference>
<dbReference type="HOGENOM" id="CLU_1535248_0_0_1"/>
<feature type="region of interest" description="Disordered" evidence="1">
    <location>
        <begin position="1"/>
        <end position="27"/>
    </location>
</feature>
<name>F6GXZ5_VITVI</name>
<gene>
    <name evidence="2" type="ordered locus">VIT_08s0058g00840</name>
</gene>
<evidence type="ECO:0000313" key="2">
    <source>
        <dbReference type="EMBL" id="CCB44796.1"/>
    </source>
</evidence>
<dbReference type="EMBL" id="FN594967">
    <property type="protein sequence ID" value="CCB44796.1"/>
    <property type="molecule type" value="Genomic_DNA"/>
</dbReference>
<protein>
    <submittedName>
        <fullName evidence="2">Uncharacterized protein</fullName>
    </submittedName>
</protein>
<accession>F6GXZ5</accession>
<feature type="compositionally biased region" description="Basic and acidic residues" evidence="1">
    <location>
        <begin position="117"/>
        <end position="130"/>
    </location>
</feature>
<dbReference type="PaxDb" id="29760-VIT_08s0058g00840.t01"/>
<proteinExistence type="predicted"/>
<dbReference type="PANTHER" id="PTHR19846">
    <property type="entry name" value="WD40 REPEAT PROTEIN"/>
    <property type="match status" value="1"/>
</dbReference>
<keyword evidence="3" id="KW-1185">Reference proteome</keyword>
<dbReference type="OrthoDB" id="1745538at2759"/>
<dbReference type="AlphaFoldDB" id="F6GXZ5"/>
<dbReference type="PANTHER" id="PTHR19846:SF0">
    <property type="entry name" value="PRE-MRNA PROCESSING FACTOR 4"/>
    <property type="match status" value="1"/>
</dbReference>
<dbReference type="Proteomes" id="UP000009183">
    <property type="component" value="Chromosome 8"/>
</dbReference>
<dbReference type="eggNOG" id="KOG0272">
    <property type="taxonomic scope" value="Eukaryota"/>
</dbReference>
<feature type="region of interest" description="Disordered" evidence="1">
    <location>
        <begin position="80"/>
        <end position="130"/>
    </location>
</feature>
<evidence type="ECO:0000313" key="3">
    <source>
        <dbReference type="Proteomes" id="UP000009183"/>
    </source>
</evidence>
<evidence type="ECO:0000256" key="1">
    <source>
        <dbReference type="SAM" id="MobiDB-lite"/>
    </source>
</evidence>
<sequence length="175" mass="19323">MDVDEENPSSVSLAEPSATVIDDQTPVSTIDPTPLTALQPIILSLVPPPIVPPIALIPSVFVLIFRSLVPLPVFPPVLRPPFPQNGEMRASDSDSDRDDSGRAQAASGSAVEYEISEESRQFRERQEKTKQEFLMKRRASALAVPTNDMAVQTHLRQLGEPITLLEKERWKDEIG</sequence>
<dbReference type="InParanoid" id="F6GXZ5"/>
<reference evidence="3" key="1">
    <citation type="journal article" date="2007" name="Nature">
        <title>The grapevine genome sequence suggests ancestral hexaploidization in major angiosperm phyla.</title>
        <authorList>
            <consortium name="The French-Italian Public Consortium for Grapevine Genome Characterization."/>
            <person name="Jaillon O."/>
            <person name="Aury J.-M."/>
            <person name="Noel B."/>
            <person name="Policriti A."/>
            <person name="Clepet C."/>
            <person name="Casagrande A."/>
            <person name="Choisne N."/>
            <person name="Aubourg S."/>
            <person name="Vitulo N."/>
            <person name="Jubin C."/>
            <person name="Vezzi A."/>
            <person name="Legeai F."/>
            <person name="Hugueney P."/>
            <person name="Dasilva C."/>
            <person name="Horner D."/>
            <person name="Mica E."/>
            <person name="Jublot D."/>
            <person name="Poulain J."/>
            <person name="Bruyere C."/>
            <person name="Billault A."/>
            <person name="Segurens B."/>
            <person name="Gouyvenoux M."/>
            <person name="Ugarte E."/>
            <person name="Cattonaro F."/>
            <person name="Anthouard V."/>
            <person name="Vico V."/>
            <person name="Del Fabbro C."/>
            <person name="Alaux M."/>
            <person name="Di Gaspero G."/>
            <person name="Dumas V."/>
            <person name="Felice N."/>
            <person name="Paillard S."/>
            <person name="Juman I."/>
            <person name="Moroldo M."/>
            <person name="Scalabrin S."/>
            <person name="Canaguier A."/>
            <person name="Le Clainche I."/>
            <person name="Malacrida G."/>
            <person name="Durand E."/>
            <person name="Pesole G."/>
            <person name="Laucou V."/>
            <person name="Chatelet P."/>
            <person name="Merdinoglu D."/>
            <person name="Delledonne M."/>
            <person name="Pezzotti M."/>
            <person name="Lecharny A."/>
            <person name="Scarpelli C."/>
            <person name="Artiguenave F."/>
            <person name="Pe M.E."/>
            <person name="Valle G."/>
            <person name="Morgante M."/>
            <person name="Caboche M."/>
            <person name="Adam-Blondon A.-F."/>
            <person name="Weissenbach J."/>
            <person name="Quetier F."/>
            <person name="Wincker P."/>
        </authorList>
    </citation>
    <scope>NUCLEOTIDE SEQUENCE [LARGE SCALE GENOMIC DNA]</scope>
    <source>
        <strain evidence="3">cv. Pinot noir / PN40024</strain>
    </source>
</reference>
<feature type="compositionally biased region" description="Basic and acidic residues" evidence="1">
    <location>
        <begin position="89"/>
        <end position="101"/>
    </location>
</feature>